<feature type="compositionally biased region" description="Basic and acidic residues" evidence="4">
    <location>
        <begin position="481"/>
        <end position="492"/>
    </location>
</feature>
<feature type="coiled-coil region" evidence="3">
    <location>
        <begin position="1336"/>
        <end position="1370"/>
    </location>
</feature>
<name>A0A9W7DYP9_9STRA</name>
<dbReference type="SUPFAM" id="SSF52058">
    <property type="entry name" value="L domain-like"/>
    <property type="match status" value="1"/>
</dbReference>
<gene>
    <name evidence="5" type="ORF">TrST_g6713</name>
</gene>
<reference evidence="6" key="1">
    <citation type="journal article" date="2023" name="Commun. Biol.">
        <title>Genome analysis of Parmales, the sister group of diatoms, reveals the evolutionary specialization of diatoms from phago-mixotrophs to photoautotrophs.</title>
        <authorList>
            <person name="Ban H."/>
            <person name="Sato S."/>
            <person name="Yoshikawa S."/>
            <person name="Yamada K."/>
            <person name="Nakamura Y."/>
            <person name="Ichinomiya M."/>
            <person name="Sato N."/>
            <person name="Blanc-Mathieu R."/>
            <person name="Endo H."/>
            <person name="Kuwata A."/>
            <person name="Ogata H."/>
        </authorList>
    </citation>
    <scope>NUCLEOTIDE SEQUENCE [LARGE SCALE GENOMIC DNA]</scope>
    <source>
        <strain evidence="6">NIES 3701</strain>
    </source>
</reference>
<dbReference type="PANTHER" id="PTHR15454">
    <property type="entry name" value="NISCHARIN RELATED"/>
    <property type="match status" value="1"/>
</dbReference>
<evidence type="ECO:0000313" key="5">
    <source>
        <dbReference type="EMBL" id="GMH61444.1"/>
    </source>
</evidence>
<protein>
    <submittedName>
        <fullName evidence="5">Uncharacterized protein</fullName>
    </submittedName>
</protein>
<keyword evidence="1" id="KW-0433">Leucine-rich repeat</keyword>
<evidence type="ECO:0000256" key="4">
    <source>
        <dbReference type="SAM" id="MobiDB-lite"/>
    </source>
</evidence>
<dbReference type="Gene3D" id="3.80.10.10">
    <property type="entry name" value="Ribonuclease Inhibitor"/>
    <property type="match status" value="1"/>
</dbReference>
<proteinExistence type="predicted"/>
<dbReference type="OrthoDB" id="205738at2759"/>
<dbReference type="Proteomes" id="UP001165085">
    <property type="component" value="Unassembled WGS sequence"/>
</dbReference>
<organism evidence="5 6">
    <name type="scientific">Triparma strigata</name>
    <dbReference type="NCBI Taxonomy" id="1606541"/>
    <lineage>
        <taxon>Eukaryota</taxon>
        <taxon>Sar</taxon>
        <taxon>Stramenopiles</taxon>
        <taxon>Ochrophyta</taxon>
        <taxon>Bolidophyceae</taxon>
        <taxon>Parmales</taxon>
        <taxon>Triparmaceae</taxon>
        <taxon>Triparma</taxon>
    </lineage>
</organism>
<feature type="compositionally biased region" description="Pro residues" evidence="4">
    <location>
        <begin position="1"/>
        <end position="14"/>
    </location>
</feature>
<keyword evidence="2" id="KW-0677">Repeat</keyword>
<evidence type="ECO:0000313" key="6">
    <source>
        <dbReference type="Proteomes" id="UP001165085"/>
    </source>
</evidence>
<feature type="region of interest" description="Disordered" evidence="4">
    <location>
        <begin position="1"/>
        <end position="27"/>
    </location>
</feature>
<evidence type="ECO:0000256" key="2">
    <source>
        <dbReference type="ARBA" id="ARBA00022737"/>
    </source>
</evidence>
<feature type="region of interest" description="Disordered" evidence="4">
    <location>
        <begin position="461"/>
        <end position="492"/>
    </location>
</feature>
<feature type="region of interest" description="Disordered" evidence="4">
    <location>
        <begin position="546"/>
        <end position="580"/>
    </location>
</feature>
<feature type="coiled-coil region" evidence="3">
    <location>
        <begin position="1253"/>
        <end position="1280"/>
    </location>
</feature>
<feature type="compositionally biased region" description="Low complexity" evidence="4">
    <location>
        <begin position="1551"/>
        <end position="1566"/>
    </location>
</feature>
<dbReference type="GO" id="GO:0005737">
    <property type="term" value="C:cytoplasm"/>
    <property type="evidence" value="ECO:0007669"/>
    <property type="project" value="TreeGrafter"/>
</dbReference>
<dbReference type="InterPro" id="IPR032675">
    <property type="entry name" value="LRR_dom_sf"/>
</dbReference>
<feature type="coiled-coil region" evidence="3">
    <location>
        <begin position="1396"/>
        <end position="1455"/>
    </location>
</feature>
<feature type="compositionally biased region" description="Pro residues" evidence="4">
    <location>
        <begin position="550"/>
        <end position="575"/>
    </location>
</feature>
<accession>A0A9W7DYP9</accession>
<keyword evidence="6" id="KW-1185">Reference proteome</keyword>
<evidence type="ECO:0000256" key="1">
    <source>
        <dbReference type="ARBA" id="ARBA00022614"/>
    </source>
</evidence>
<sequence length="1654" mass="189206">MPPLNPPPPPPQAPPSQAQAQGNTPSLPGSLSHYCSLSTFNPSRFLSISPTGSLTLKCLLKSIATPDISKTLQTLKLRTFANSQFSNLKHINALLLSGNRISNVDGIVNSGGCLDFCHSISLADNLITDVEEIFKLSAIRSLRSLVVAGNPCNASGGELNRSRIVKAFEGRLRNLDGVDCSSLASIDQAVKECMFQDAKGGQRLINLSFYLFELDRAVCALRIKSEINNMYGEESSFNSSIESLSLAEADKELPPFQKLIKVWKNKNTKGLDRTAVVKNLQRRLNLIIRKTRKNRHAIEEGFLPRLEANPSQYFGDVEEDWAAAFKGVMMPIEREVERLELECRTLTGELDTFSVNSDDMADIEKSAIMFGNGSDLGEGEEGQTEEATPSKANYFQELTFDEIASLPSTPPGSVKSNMPLPAFDDEEHYKRERTKETYNQLLQKMERGKLHDKDYKPRKGLEEAGEWVHPPTLSSPPRKLKAAEKREKVRSPEPLREVLEDINMSRTIQKMSQVHKMEDANHHESVAWDVLRSEDVDAVIQATPDVEWKLPPPPTLNPPPRVPLPPTPTPPPLPPSADNMKKLQSQSEHLFDAMCDNHEVHLSLFQINSALRKCADSFSNARNRYLMSIQAKMMYLESMMIKWKKEDPKLKKAVEDAADYISKINKIDEAKEKAVYDLQALKRHTAHLHKTIDAERDDHERLVEVRNSVSAQIEEVNQKLGVDEREQILKDRELEKRSKQFVARFSLRMCFKTFQARVGRQKDIKMFAAKCRISFDRRVKFYRFLRWRNFLRELRSERLKVKTVRTLRQRKIWRSIRAAYKIHAISTRHARLKLLRAARRSISHWHNLSRARKNVKKVMDHMSAKALLKNTLLRWRRFLRLSNLSPGELREGSDKADKKFKQILLRRWRRHVDQLHVAVAEKTKAVRNVIKKRVCQGVMDRWYFKFSIESLGKRALIRRMYTHWKATWTVRVSALAFWNAATHHDDLKLKRKVFMPWMRHALNQAKLMRSRKALRIMLKCSSAASVSHAFSVWQRIYHDYKKNRKNTKKAVLHYFSRLYAVYFAEWADFVQRAKTMSRILPLFANVSQRGKFMFAWRKWRTWTLESQRESNVAKGVEKTAIAFLKRMLGAQTGVCFGAWRGFAEKRRRCRLNAKIIQQRTFKVQRLRYFRTWVNGFVMSRMETWRSQEHSYVGDDMDLGVKAKLATLTTYLKETQEVLDEDSGALYGLEAELLRAQGELMERQMKLDSKLHKLKVVEGKLKKADEKWKTLEAERLKVEEKLTVTKMYFEEFKKRPKEEKWSLGSSSSASASARTIASSASGASGASTKSAGLSVDIEAVTEEKLSAASRKKELSRRVKGLKQRLQAVVTEKKSKLDLHMKVKVDADKKRDDVVAKISLLKEETEKLRLLKEKHEQDVSRFGLVNSTMATSYTNDLVRLETEEKELTSRLAAARKRQQEVDSVLWRKNAEIRGLTEEAKLRKGRGKNPGKYVFKTDAEILATVAEARGGRRVEETRAMAESARKSSSAQVKQVIEIYDEGVFDEQEEEIEKASYASASTKSKSTSQGKSGGVPSRLLQKIGLQKKRTIRDATNSQSLASGKLASAKAEAKHVRTQVAIKSLSENLFDESALLQNSESAALKRDIESLESRIMKRL</sequence>
<dbReference type="EMBL" id="BRXY01000071">
    <property type="protein sequence ID" value="GMH61444.1"/>
    <property type="molecule type" value="Genomic_DNA"/>
</dbReference>
<feature type="region of interest" description="Disordered" evidence="4">
    <location>
        <begin position="1551"/>
        <end position="1572"/>
    </location>
</feature>
<dbReference type="PANTHER" id="PTHR15454:SF56">
    <property type="entry name" value="PROTEIN PHOSPHATASE 1 REGULATORY SUBUNIT 7-RELATED"/>
    <property type="match status" value="1"/>
</dbReference>
<keyword evidence="3" id="KW-0175">Coiled coil</keyword>
<evidence type="ECO:0000256" key="3">
    <source>
        <dbReference type="SAM" id="Coils"/>
    </source>
</evidence>
<comment type="caution">
    <text evidence="5">The sequence shown here is derived from an EMBL/GenBank/DDBJ whole genome shotgun (WGS) entry which is preliminary data.</text>
</comment>